<feature type="region of interest" description="Disordered" evidence="7">
    <location>
        <begin position="346"/>
        <end position="369"/>
    </location>
</feature>
<comment type="similarity">
    <text evidence="3">Belongs to the RNase PH family.</text>
</comment>
<dbReference type="InterPro" id="IPR033100">
    <property type="entry name" value="Rrp45"/>
</dbReference>
<comment type="subcellular location">
    <subcellularLocation>
        <location evidence="2">Cytoplasm</location>
    </subcellularLocation>
    <subcellularLocation>
        <location evidence="1">Nucleus</location>
    </subcellularLocation>
</comment>
<evidence type="ECO:0000313" key="10">
    <source>
        <dbReference type="EMBL" id="CAK9274440.1"/>
    </source>
</evidence>
<keyword evidence="11" id="KW-1185">Reference proteome</keyword>
<dbReference type="Pfam" id="PF01138">
    <property type="entry name" value="RNase_PH"/>
    <property type="match status" value="1"/>
</dbReference>
<dbReference type="InterPro" id="IPR027408">
    <property type="entry name" value="PNPase/RNase_PH_dom_sf"/>
</dbReference>
<dbReference type="InterPro" id="IPR001247">
    <property type="entry name" value="ExoRNase_PH_dom1"/>
</dbReference>
<keyword evidence="5" id="KW-0694">RNA-binding</keyword>
<sequence length="548" mass="59683">MAMGAMRMSINEKQFIETALRENQRVDGRTPFDFRRLVINFSKDDSAEVQLGQTRVLAVVSAQLVQPYPDRPNEGTLAIFTEFSPMADPGFEPGRPGEMAVELGRIIDRGLRESKAVDTESLCVLAGRSVWAIRLDIHILDNSGNLIDAANLAALAALLSFRRPECTLGGPDGQDIIVHPPEVREPLALSIHHLPIAVTFAFLGDGDLLVLDPSLKEEMVMGGRLTITVNMHGEVCGVQKGGGVGVSASELMRCLRLASTKAAVLTETLKKVVEVHETERAQRKIRRHHNFTALSHAGAIVDTRVTEREVEMDDAIENTTVTESKEDTVMLGTVKVLEEGEIRHEDGASNFKQNGEDDEQERVEVHKEEKPKVALLTEQSEIMFEGGMSGWVDTKSTSLKAVGKDSAHPLDLEALVEFDKVAKGMLKESISLQEKPREVVATPLQHQIQGSQIAAATVYAKLSSQHQDKASRPLGPIFPRSSDVEAMEEEGLRGDLGNLISVTAETLSGAATDPSQVTEAVPIDTPLNLLAAVKKKVKNRKKGAVVKD</sequence>
<name>A0ABP0X7Q4_9BRYO</name>
<reference evidence="10" key="1">
    <citation type="submission" date="2024-02" db="EMBL/GenBank/DDBJ databases">
        <authorList>
            <consortium name="ELIXIR-Norway"/>
            <consortium name="Elixir Norway"/>
        </authorList>
    </citation>
    <scope>NUCLEOTIDE SEQUENCE</scope>
</reference>
<dbReference type="InterPro" id="IPR036345">
    <property type="entry name" value="ExoRNase_PH_dom2_sf"/>
</dbReference>
<keyword evidence="6" id="KW-0539">Nucleus</keyword>
<evidence type="ECO:0000256" key="2">
    <source>
        <dbReference type="ARBA" id="ARBA00004496"/>
    </source>
</evidence>
<evidence type="ECO:0000256" key="3">
    <source>
        <dbReference type="ARBA" id="ARBA00006678"/>
    </source>
</evidence>
<evidence type="ECO:0008006" key="12">
    <source>
        <dbReference type="Google" id="ProtNLM"/>
    </source>
</evidence>
<dbReference type="InterPro" id="IPR050590">
    <property type="entry name" value="Exosome_comp_Rrp42_subfam"/>
</dbReference>
<dbReference type="PANTHER" id="PTHR11097">
    <property type="entry name" value="EXOSOME COMPLEX EXONUCLEASE RIBOSOMAL RNA PROCESSING PROTEIN"/>
    <property type="match status" value="1"/>
</dbReference>
<organism evidence="10 11">
    <name type="scientific">Sphagnum jensenii</name>
    <dbReference type="NCBI Taxonomy" id="128206"/>
    <lineage>
        <taxon>Eukaryota</taxon>
        <taxon>Viridiplantae</taxon>
        <taxon>Streptophyta</taxon>
        <taxon>Embryophyta</taxon>
        <taxon>Bryophyta</taxon>
        <taxon>Sphagnophytina</taxon>
        <taxon>Sphagnopsida</taxon>
        <taxon>Sphagnales</taxon>
        <taxon>Sphagnaceae</taxon>
        <taxon>Sphagnum</taxon>
    </lineage>
</organism>
<dbReference type="Pfam" id="PF03725">
    <property type="entry name" value="RNase_PH_C"/>
    <property type="match status" value="1"/>
</dbReference>
<keyword evidence="4" id="KW-0963">Cytoplasm</keyword>
<dbReference type="SUPFAM" id="SSF54211">
    <property type="entry name" value="Ribosomal protein S5 domain 2-like"/>
    <property type="match status" value="1"/>
</dbReference>
<dbReference type="Gene3D" id="3.30.230.70">
    <property type="entry name" value="GHMP Kinase, N-terminal domain"/>
    <property type="match status" value="1"/>
</dbReference>
<evidence type="ECO:0000313" key="11">
    <source>
        <dbReference type="Proteomes" id="UP001497444"/>
    </source>
</evidence>
<dbReference type="InterPro" id="IPR020568">
    <property type="entry name" value="Ribosomal_Su5_D2-typ_SF"/>
</dbReference>
<evidence type="ECO:0000256" key="4">
    <source>
        <dbReference type="ARBA" id="ARBA00022490"/>
    </source>
</evidence>
<feature type="domain" description="Exoribonuclease phosphorolytic" evidence="8">
    <location>
        <begin position="35"/>
        <end position="164"/>
    </location>
</feature>
<evidence type="ECO:0000259" key="8">
    <source>
        <dbReference type="Pfam" id="PF01138"/>
    </source>
</evidence>
<proteinExistence type="inferred from homology"/>
<evidence type="ECO:0000256" key="5">
    <source>
        <dbReference type="ARBA" id="ARBA00022884"/>
    </source>
</evidence>
<evidence type="ECO:0000256" key="1">
    <source>
        <dbReference type="ARBA" id="ARBA00004123"/>
    </source>
</evidence>
<dbReference type="Proteomes" id="UP001497444">
    <property type="component" value="Chromosome 6"/>
</dbReference>
<gene>
    <name evidence="10" type="ORF">CSSPJE1EN1_LOCUS19918</name>
</gene>
<dbReference type="SUPFAM" id="SSF55666">
    <property type="entry name" value="Ribonuclease PH domain 2-like"/>
    <property type="match status" value="1"/>
</dbReference>
<dbReference type="CDD" id="cd11368">
    <property type="entry name" value="RNase_PH_RRP45"/>
    <property type="match status" value="1"/>
</dbReference>
<evidence type="ECO:0000256" key="6">
    <source>
        <dbReference type="ARBA" id="ARBA00023242"/>
    </source>
</evidence>
<dbReference type="InterPro" id="IPR015847">
    <property type="entry name" value="ExoRNase_PH_dom2"/>
</dbReference>
<dbReference type="EMBL" id="OZ020101">
    <property type="protein sequence ID" value="CAK9274440.1"/>
    <property type="molecule type" value="Genomic_DNA"/>
</dbReference>
<dbReference type="PANTHER" id="PTHR11097:SF14">
    <property type="entry name" value="EXOSOME COMPLEX COMPONENT RRP45"/>
    <property type="match status" value="1"/>
</dbReference>
<accession>A0ABP0X7Q4</accession>
<evidence type="ECO:0000259" key="9">
    <source>
        <dbReference type="Pfam" id="PF03725"/>
    </source>
</evidence>
<evidence type="ECO:0000256" key="7">
    <source>
        <dbReference type="SAM" id="MobiDB-lite"/>
    </source>
</evidence>
<feature type="domain" description="Exoribonuclease phosphorolytic" evidence="9">
    <location>
        <begin position="193"/>
        <end position="259"/>
    </location>
</feature>
<protein>
    <recommendedName>
        <fullName evidence="12">Exosome complex component RRP45</fullName>
    </recommendedName>
</protein>